<evidence type="ECO:0000256" key="3">
    <source>
        <dbReference type="ARBA" id="ARBA00022597"/>
    </source>
</evidence>
<dbReference type="InterPro" id="IPR001127">
    <property type="entry name" value="PTS_EIIA_1_perm"/>
</dbReference>
<dbReference type="InterPro" id="IPR011055">
    <property type="entry name" value="Dup_hybrid_motif"/>
</dbReference>
<dbReference type="GO" id="GO:0016301">
    <property type="term" value="F:kinase activity"/>
    <property type="evidence" value="ECO:0007669"/>
    <property type="project" value="UniProtKB-KW"/>
</dbReference>
<dbReference type="PROSITE" id="PS51093">
    <property type="entry name" value="PTS_EIIA_TYPE_1"/>
    <property type="match status" value="1"/>
</dbReference>
<comment type="subcellular location">
    <subcellularLocation>
        <location evidence="1">Cytoplasm</location>
    </subcellularLocation>
</comment>
<accession>M1ZWX8</accession>
<reference evidence="8 9" key="2">
    <citation type="submission" date="2013-03" db="EMBL/GenBank/DDBJ databases">
        <title>Diversity in Clostridium botulinum.</title>
        <authorList>
            <person name="Timme R.E."/>
            <person name="Allard M."/>
            <person name="Luo Y."/>
            <person name="Strain E."/>
            <person name="Gonzalez-Escalona N."/>
            <person name="Brown E."/>
        </authorList>
    </citation>
    <scope>NUCLEOTIDE SEQUENCE [LARGE SCALE GENOMIC DNA]</scope>
    <source>
        <strain evidence="8 9">CFSAN001627</strain>
    </source>
</reference>
<feature type="domain" description="PTS EIIA type-1" evidence="7">
    <location>
        <begin position="1"/>
        <end position="82"/>
    </location>
</feature>
<dbReference type="GO" id="GO:0009401">
    <property type="term" value="P:phosphoenolpyruvate-dependent sugar phosphotransferase system"/>
    <property type="evidence" value="ECO:0007669"/>
    <property type="project" value="UniProtKB-KW"/>
</dbReference>
<dbReference type="PATRIC" id="fig|1232189.3.peg.1971"/>
<evidence type="ECO:0000256" key="5">
    <source>
        <dbReference type="ARBA" id="ARBA00022683"/>
    </source>
</evidence>
<name>M1ZWX8_CLOBO</name>
<dbReference type="SUPFAM" id="SSF51261">
    <property type="entry name" value="Duplicated hybrid motif"/>
    <property type="match status" value="1"/>
</dbReference>
<evidence type="ECO:0000259" key="7">
    <source>
        <dbReference type="PROSITE" id="PS51093"/>
    </source>
</evidence>
<dbReference type="Pfam" id="PF00358">
    <property type="entry name" value="PTS_EIIA_1"/>
    <property type="match status" value="1"/>
</dbReference>
<dbReference type="InterPro" id="IPR050890">
    <property type="entry name" value="PTS_EIIA_component"/>
</dbReference>
<evidence type="ECO:0000256" key="4">
    <source>
        <dbReference type="ARBA" id="ARBA00022679"/>
    </source>
</evidence>
<dbReference type="PANTHER" id="PTHR45008">
    <property type="entry name" value="PTS SYSTEM GLUCOSE-SPECIFIC EIIA COMPONENT"/>
    <property type="match status" value="1"/>
</dbReference>
<protein>
    <submittedName>
        <fullName evidence="8">PTS system glucose/glucoside family transporter subunit IIA</fullName>
    </submittedName>
</protein>
<organism evidence="8 9">
    <name type="scientific">Clostridium botulinum CFSAN001627</name>
    <dbReference type="NCBI Taxonomy" id="1232189"/>
    <lineage>
        <taxon>Bacteria</taxon>
        <taxon>Bacillati</taxon>
        <taxon>Bacillota</taxon>
        <taxon>Clostridia</taxon>
        <taxon>Eubacteriales</taxon>
        <taxon>Clostridiaceae</taxon>
        <taxon>Clostridium</taxon>
    </lineage>
</organism>
<keyword evidence="4" id="KW-0808">Transferase</keyword>
<dbReference type="GO" id="GO:0005737">
    <property type="term" value="C:cytoplasm"/>
    <property type="evidence" value="ECO:0007669"/>
    <property type="project" value="UniProtKB-SubCell"/>
</dbReference>
<reference evidence="8 9" key="1">
    <citation type="submission" date="2012-10" db="EMBL/GenBank/DDBJ databases">
        <authorList>
            <person name="Strain E.A."/>
            <person name="Brown E."/>
            <person name="Allard M.W."/>
            <person name="Gonzalez-Escalona N."/>
            <person name="Timme R."/>
        </authorList>
    </citation>
    <scope>NUCLEOTIDE SEQUENCE [LARGE SCALE GENOMIC DNA]</scope>
    <source>
        <strain evidence="8 9">CFSAN001627</strain>
    </source>
</reference>
<dbReference type="EMBL" id="AMXI01000719">
    <property type="protein sequence ID" value="EKN41568.1"/>
    <property type="molecule type" value="Genomic_DNA"/>
</dbReference>
<dbReference type="AlphaFoldDB" id="M1ZWX8"/>
<keyword evidence="2" id="KW-0813">Transport</keyword>
<sequence>FTSGWNNYSSFPYQTCYFYKSESGVEILIHFGLDTVNLNGEGFQVYVEEGNQVKAGDMLLKVNIEEIKDKVPSLIVPIIFMDLNGKNFSYNTGKVTAKEPNIITLK</sequence>
<keyword evidence="6" id="KW-0418">Kinase</keyword>
<evidence type="ECO:0000256" key="6">
    <source>
        <dbReference type="ARBA" id="ARBA00022777"/>
    </source>
</evidence>
<dbReference type="Proteomes" id="UP000011944">
    <property type="component" value="Unassembled WGS sequence"/>
</dbReference>
<evidence type="ECO:0000313" key="9">
    <source>
        <dbReference type="Proteomes" id="UP000011944"/>
    </source>
</evidence>
<dbReference type="Gene3D" id="2.70.70.10">
    <property type="entry name" value="Glucose Permease (Domain IIA)"/>
    <property type="match status" value="1"/>
</dbReference>
<evidence type="ECO:0000256" key="1">
    <source>
        <dbReference type="ARBA" id="ARBA00004496"/>
    </source>
</evidence>
<evidence type="ECO:0000313" key="8">
    <source>
        <dbReference type="EMBL" id="EKN41568.1"/>
    </source>
</evidence>
<gene>
    <name evidence="8" type="ORF">CFSAN001627_12413</name>
</gene>
<feature type="non-terminal residue" evidence="8">
    <location>
        <position position="1"/>
    </location>
</feature>
<dbReference type="PANTHER" id="PTHR45008:SF1">
    <property type="entry name" value="PTS SYSTEM GLUCOSE-SPECIFIC EIIA COMPONENT"/>
    <property type="match status" value="1"/>
</dbReference>
<comment type="caution">
    <text evidence="8">The sequence shown here is derived from an EMBL/GenBank/DDBJ whole genome shotgun (WGS) entry which is preliminary data.</text>
</comment>
<dbReference type="PROSITE" id="PS00371">
    <property type="entry name" value="PTS_EIIA_TYPE_1_HIS"/>
    <property type="match status" value="1"/>
</dbReference>
<keyword evidence="5" id="KW-0598">Phosphotransferase system</keyword>
<proteinExistence type="predicted"/>
<keyword evidence="3" id="KW-0762">Sugar transport</keyword>
<evidence type="ECO:0000256" key="2">
    <source>
        <dbReference type="ARBA" id="ARBA00022448"/>
    </source>
</evidence>